<evidence type="ECO:0000313" key="2">
    <source>
        <dbReference type="EMBL" id="OIW28912.1"/>
    </source>
</evidence>
<feature type="region of interest" description="Disordered" evidence="1">
    <location>
        <begin position="48"/>
        <end position="67"/>
    </location>
</feature>
<keyword evidence="3" id="KW-1185">Reference proteome</keyword>
<dbReference type="AlphaFoldDB" id="A0A1J7JGQ8"/>
<evidence type="ECO:0000256" key="1">
    <source>
        <dbReference type="SAM" id="MobiDB-lite"/>
    </source>
</evidence>
<name>A0A1J7JGQ8_9PEZI</name>
<gene>
    <name evidence="2" type="ORF">CONLIGDRAFT_577843</name>
</gene>
<protein>
    <submittedName>
        <fullName evidence="2">Uncharacterized protein</fullName>
    </submittedName>
</protein>
<dbReference type="OrthoDB" id="437973at2759"/>
<organism evidence="2 3">
    <name type="scientific">Coniochaeta ligniaria NRRL 30616</name>
    <dbReference type="NCBI Taxonomy" id="1408157"/>
    <lineage>
        <taxon>Eukaryota</taxon>
        <taxon>Fungi</taxon>
        <taxon>Dikarya</taxon>
        <taxon>Ascomycota</taxon>
        <taxon>Pezizomycotina</taxon>
        <taxon>Sordariomycetes</taxon>
        <taxon>Sordariomycetidae</taxon>
        <taxon>Coniochaetales</taxon>
        <taxon>Coniochaetaceae</taxon>
        <taxon>Coniochaeta</taxon>
    </lineage>
</organism>
<dbReference type="Proteomes" id="UP000182658">
    <property type="component" value="Unassembled WGS sequence"/>
</dbReference>
<dbReference type="EMBL" id="KV875098">
    <property type="protein sequence ID" value="OIW28912.1"/>
    <property type="molecule type" value="Genomic_DNA"/>
</dbReference>
<accession>A0A1J7JGQ8</accession>
<sequence length="93" mass="10513">MHPYRGRGGPSRSTPANVTCQKCLKKDMLPANPSFTARHYSYECKASAQERPYVPRPSRTQQLQNPKLVPKLNTEVLDDIQRKQVPSLSFALS</sequence>
<dbReference type="Pfam" id="PF13917">
    <property type="entry name" value="zf-CCHC_3"/>
    <property type="match status" value="2"/>
</dbReference>
<proteinExistence type="predicted"/>
<dbReference type="InParanoid" id="A0A1J7JGQ8"/>
<evidence type="ECO:0000313" key="3">
    <source>
        <dbReference type="Proteomes" id="UP000182658"/>
    </source>
</evidence>
<reference evidence="2 3" key="1">
    <citation type="submission" date="2016-10" db="EMBL/GenBank/DDBJ databases">
        <title>Draft genome sequence of Coniochaeta ligniaria NRRL30616, a lignocellulolytic fungus for bioabatement of inhibitors in plant biomass hydrolysates.</title>
        <authorList>
            <consortium name="DOE Joint Genome Institute"/>
            <person name="Jimenez D.J."/>
            <person name="Hector R.E."/>
            <person name="Riley R."/>
            <person name="Sun H."/>
            <person name="Grigoriev I.V."/>
            <person name="Van Elsas J.D."/>
            <person name="Nichols N.N."/>
        </authorList>
    </citation>
    <scope>NUCLEOTIDE SEQUENCE [LARGE SCALE GENOMIC DNA]</scope>
    <source>
        <strain evidence="2 3">NRRL 30616</strain>
    </source>
</reference>